<dbReference type="Pfam" id="PF02330">
    <property type="entry name" value="MAM33"/>
    <property type="match status" value="1"/>
</dbReference>
<dbReference type="Proteomes" id="UP000663879">
    <property type="component" value="Unassembled WGS sequence"/>
</dbReference>
<dbReference type="EMBL" id="CAJNOC010000186">
    <property type="protein sequence ID" value="CAF0724261.1"/>
    <property type="molecule type" value="Genomic_DNA"/>
</dbReference>
<dbReference type="GO" id="GO:0005759">
    <property type="term" value="C:mitochondrial matrix"/>
    <property type="evidence" value="ECO:0007669"/>
    <property type="project" value="InterPro"/>
</dbReference>
<protein>
    <recommendedName>
        <fullName evidence="4">Complement component 1 Q subcomponent-binding protein, mitochondrial</fullName>
    </recommendedName>
</protein>
<accession>A0A813MM11</accession>
<comment type="caution">
    <text evidence="2">The sequence shown here is derived from an EMBL/GenBank/DDBJ whole genome shotgun (WGS) entry which is preliminary data.</text>
</comment>
<dbReference type="PANTHER" id="PTHR10826:SF1">
    <property type="entry name" value="COMPLEMENT COMPONENT 1 Q SUBCOMPONENT-BINDING PROTEIN, MITOCHONDRIAL"/>
    <property type="match status" value="1"/>
</dbReference>
<dbReference type="InterPro" id="IPR003428">
    <property type="entry name" value="MAM33"/>
</dbReference>
<evidence type="ECO:0008006" key="4">
    <source>
        <dbReference type="Google" id="ProtNLM"/>
    </source>
</evidence>
<gene>
    <name evidence="2" type="ORF">OXX778_LOCUS2403</name>
</gene>
<evidence type="ECO:0000313" key="2">
    <source>
        <dbReference type="EMBL" id="CAF0724261.1"/>
    </source>
</evidence>
<evidence type="ECO:0000313" key="3">
    <source>
        <dbReference type="Proteomes" id="UP000663879"/>
    </source>
</evidence>
<sequence length="249" mass="28004">MASKIFLRSIRSVNFTRSQSLLPSLTKKVQLNKIVNLNLGISNRAFSTSLLRTSVLKDLSNFLNEEIKLEQEARKNRNELPKVTGFNVKTDGPNVTLTKKFNDEEVTVKFNVNGSLDNEGNVDQAVDSAKNPEAQTPDLKSRPVFSVEVKRGDQVLGFGCSYLPAEEGSTESVEDFQIDELTVHTGDWNENVYTADCSVLDENLYDLLLNLLDERGIGEQFANELAEFSTSYEHQQYIGLLEKLQKFTK</sequence>
<dbReference type="GO" id="GO:0042256">
    <property type="term" value="P:cytosolic ribosome assembly"/>
    <property type="evidence" value="ECO:0007669"/>
    <property type="project" value="TreeGrafter"/>
</dbReference>
<reference evidence="2" key="1">
    <citation type="submission" date="2021-02" db="EMBL/GenBank/DDBJ databases">
        <authorList>
            <person name="Nowell W R."/>
        </authorList>
    </citation>
    <scope>NUCLEOTIDE SEQUENCE</scope>
    <source>
        <strain evidence="2">Ploen Becks lab</strain>
    </source>
</reference>
<comment type="similarity">
    <text evidence="1">Belongs to the MAM33 family.</text>
</comment>
<organism evidence="2 3">
    <name type="scientific">Brachionus calyciflorus</name>
    <dbReference type="NCBI Taxonomy" id="104777"/>
    <lineage>
        <taxon>Eukaryota</taxon>
        <taxon>Metazoa</taxon>
        <taxon>Spiralia</taxon>
        <taxon>Gnathifera</taxon>
        <taxon>Rotifera</taxon>
        <taxon>Eurotatoria</taxon>
        <taxon>Monogononta</taxon>
        <taxon>Pseudotrocha</taxon>
        <taxon>Ploima</taxon>
        <taxon>Brachionidae</taxon>
        <taxon>Brachionus</taxon>
    </lineage>
</organism>
<dbReference type="OrthoDB" id="278212at2759"/>
<dbReference type="SUPFAM" id="SSF54529">
    <property type="entry name" value="Mitochondrial glycoprotein MAM33-like"/>
    <property type="match status" value="1"/>
</dbReference>
<dbReference type="PANTHER" id="PTHR10826">
    <property type="entry name" value="COMPLEMENT COMPONENT 1"/>
    <property type="match status" value="1"/>
</dbReference>
<dbReference type="AlphaFoldDB" id="A0A813MM11"/>
<dbReference type="InterPro" id="IPR036561">
    <property type="entry name" value="MAM33_sf"/>
</dbReference>
<name>A0A813MM11_9BILA</name>
<proteinExistence type="inferred from homology"/>
<keyword evidence="3" id="KW-1185">Reference proteome</keyword>
<evidence type="ECO:0000256" key="1">
    <source>
        <dbReference type="ARBA" id="ARBA00005457"/>
    </source>
</evidence>
<dbReference type="Gene3D" id="3.10.280.10">
    <property type="entry name" value="Mitochondrial glycoprotein"/>
    <property type="match status" value="1"/>
</dbReference>